<dbReference type="InterPro" id="IPR041118">
    <property type="entry name" value="Rx_N"/>
</dbReference>
<dbReference type="Gramene" id="OBART08G14450.1">
    <property type="protein sequence ID" value="OBART08G14450.1"/>
    <property type="gene ID" value="OBART08G14450"/>
</dbReference>
<dbReference type="Pfam" id="PF23559">
    <property type="entry name" value="WHD_DRP"/>
    <property type="match status" value="2"/>
</dbReference>
<accession>A0A0D3H065</accession>
<evidence type="ECO:0000256" key="4">
    <source>
        <dbReference type="ARBA" id="ARBA00022741"/>
    </source>
</evidence>
<dbReference type="Pfam" id="PF00931">
    <property type="entry name" value="NB-ARC"/>
    <property type="match status" value="2"/>
</dbReference>
<sequence length="1499" mass="172922">MVGVTAIALMGVTNSLLGKLTVLLGREYSKLRGVQAGITSLRDELIIMKAALEDLSQLEDCNSQVKLWMHQLRELSYDIEDCIDIFLHSLDHGSVSDGLINKIISWLRTLKVYRHTGKQITALKERAVEVNDRRKRLKLDVDILTLKAVAIDPRLPALFEEADRLVGINGPRDELVEWLTKGNGFAQNRKVVSIVGFGGLGKTTLACQVYQMIKSQFDCTAFVSVSRNPNINKILRDILSQVLYTSNPMSDYQKDHFWRIKENLNQPLEDHQLINMIKEYLKINRYFIVIDDIWSKSAWQVIQCAFPYNSNASRIMTTTRIQDVAQSCCFTHEDYIYDIKPLGSDDSRKLFLKRIFGNEDNHPTELKEVTDEILRKCSGLPLAIINIASLLSTKPVTKHEWKKVWNSIGSMLKQNQDLEIVKRILFLSYYDLPHQLKLCLLHISVFPEDHVIKRERLIWRWIAEGLITEEQGLNLEEVGEKYFNELVNEIWCNQWTSTILSKERHKKTKMVGVTAIALMGVTNSLLGKLTVLLGREYSKLRGVQAGITSLRDELIIMKAALEDLSQLEDCNSQVKLWMHQLRELSYDIEDCIDIFLHSLDHGSVSDGLINKIISWLRTLKVYRHTGKQITALKERAVEVNDRRKRLKLDVDILTLKAVAIDPRLPALFEEADRLVGINGPRDELVEWLTKGNGFAQNRKVVSIVGFGGLGKTTLACQVYQMIKSQFDCTAFVSVSRNPNINKILRDILSQVLYTSNPMSDYQKDHFWRIKENLNQPLEDHQLINMIKEYLKINRYFIVIDDIWSKSAWQVIQCAFPYNSNASRIMTTTRIQDVAQSCCFTHEDYIYDIKPLGSDDSRKLFLKRIFGNEDNHPTELKEVTDEILRKCSGLPLAIINIASLLSTKPVTKHEWKKVWNSIGSMLKQNQDLEIVKRILFLSYYDLPHQLKLCLLHISVFPEDHVIKRERLIWRWIAEGLITEEQGLNLEEVGEKYFNELVNRNMVQPVDIDYTGRAKACRVHDIMLDLIICLSIEENFITIIDDQKSMLSTNKVRRLSLQTNHEKTNIWLGTNRFSQVRSLSVFGDLKQMPPFFDLQVLRVLDLEDCSSLKDGDIENIASLFQLRYLSLRNCHISRVPAQIGKLQLLQTLDLRGTRIKELPETITQLQQLVRLLLGRFGVKMPNGISNMRSLEELVVLDGSKNSVDVVVFSIYWHPNGEIHDEGSYTKSIISSLCKIGEHNLRSLHITHGYSLLLDFLVDSWYPPPCHLEMFRMVSHFYFPRLPNWMSSLSELTLLDINVKQFGVEDMKILQNMPALLSLKLYLEESPQETLVISRCGFQSLKLFYFYPVNGELGLMFRKNKKDGLGLMFEEGATPKLQRLEFRYCAHDAMSAYGVDFDFGIKQLTSLKHLGVSIHCRGARNWEVEAAESAIRNAVYLLPNHPTLEMYRLSEHEIVKDEEEWDDDTGYDGDEHSGSTRWDQTNEYFQQQLRYEFHTLYITYSS</sequence>
<dbReference type="InterPro" id="IPR036388">
    <property type="entry name" value="WH-like_DNA-bd_sf"/>
</dbReference>
<dbReference type="CDD" id="cd14798">
    <property type="entry name" value="RX-CC_like"/>
    <property type="match status" value="2"/>
</dbReference>
<feature type="compositionally biased region" description="Acidic residues" evidence="7">
    <location>
        <begin position="1456"/>
        <end position="1465"/>
    </location>
</feature>
<dbReference type="InterPro" id="IPR002182">
    <property type="entry name" value="NB-ARC"/>
</dbReference>
<dbReference type="Gene3D" id="1.10.10.10">
    <property type="entry name" value="Winged helix-like DNA-binding domain superfamily/Winged helix DNA-binding domain"/>
    <property type="match status" value="2"/>
</dbReference>
<dbReference type="Pfam" id="PF23598">
    <property type="entry name" value="LRR_14"/>
    <property type="match status" value="1"/>
</dbReference>
<dbReference type="FunFam" id="3.40.50.300:FF:001091">
    <property type="entry name" value="Probable disease resistance protein At1g61300"/>
    <property type="match status" value="2"/>
</dbReference>
<evidence type="ECO:0000313" key="13">
    <source>
        <dbReference type="Proteomes" id="UP000026960"/>
    </source>
</evidence>
<dbReference type="GO" id="GO:0042742">
    <property type="term" value="P:defense response to bacterium"/>
    <property type="evidence" value="ECO:0007669"/>
    <property type="project" value="UniProtKB-ARBA"/>
</dbReference>
<dbReference type="InterPro" id="IPR044974">
    <property type="entry name" value="Disease_R_plants"/>
</dbReference>
<dbReference type="Gene3D" id="1.20.5.4130">
    <property type="match status" value="2"/>
</dbReference>
<feature type="domain" description="Disease resistance R13L4/SHOC-2-like LRR" evidence="11">
    <location>
        <begin position="1073"/>
        <end position="1441"/>
    </location>
</feature>
<dbReference type="EnsemblPlants" id="OBART08G14450.1">
    <property type="protein sequence ID" value="OBART08G14450.1"/>
    <property type="gene ID" value="OBART08G14450"/>
</dbReference>
<dbReference type="Gene3D" id="3.80.10.10">
    <property type="entry name" value="Ribonuclease Inhibitor"/>
    <property type="match status" value="1"/>
</dbReference>
<keyword evidence="13" id="KW-1185">Reference proteome</keyword>
<evidence type="ECO:0000313" key="12">
    <source>
        <dbReference type="EnsemblPlants" id="OBART08G14450.1"/>
    </source>
</evidence>
<dbReference type="PANTHER" id="PTHR23155:SF1167">
    <property type="entry name" value="OS08G0412100 PROTEIN"/>
    <property type="match status" value="1"/>
</dbReference>
<dbReference type="GO" id="GO:0009626">
    <property type="term" value="P:plant-type hypersensitive response"/>
    <property type="evidence" value="ECO:0007669"/>
    <property type="project" value="UniProtKB-ARBA"/>
</dbReference>
<reference evidence="12" key="2">
    <citation type="submission" date="2015-03" db="UniProtKB">
        <authorList>
            <consortium name="EnsemblPlants"/>
        </authorList>
    </citation>
    <scope>IDENTIFICATION</scope>
</reference>
<evidence type="ECO:0000256" key="7">
    <source>
        <dbReference type="SAM" id="MobiDB-lite"/>
    </source>
</evidence>
<dbReference type="InterPro" id="IPR055414">
    <property type="entry name" value="LRR_R13L4/SHOC2-like"/>
</dbReference>
<dbReference type="InterPro" id="IPR027417">
    <property type="entry name" value="P-loop_NTPase"/>
</dbReference>
<evidence type="ECO:0000256" key="1">
    <source>
        <dbReference type="ARBA" id="ARBA00008894"/>
    </source>
</evidence>
<dbReference type="PANTHER" id="PTHR23155">
    <property type="entry name" value="DISEASE RESISTANCE PROTEIN RP"/>
    <property type="match status" value="1"/>
</dbReference>
<feature type="domain" description="Disease resistance N-terminal" evidence="9">
    <location>
        <begin position="14"/>
        <end position="98"/>
    </location>
</feature>
<dbReference type="InterPro" id="IPR058922">
    <property type="entry name" value="WHD_DRP"/>
</dbReference>
<dbReference type="Pfam" id="PF18052">
    <property type="entry name" value="Rx_N"/>
    <property type="match status" value="2"/>
</dbReference>
<feature type="domain" description="Disease resistance protein winged helix" evidence="10">
    <location>
        <begin position="954"/>
        <end position="1025"/>
    </location>
</feature>
<evidence type="ECO:0000256" key="2">
    <source>
        <dbReference type="ARBA" id="ARBA00022614"/>
    </source>
</evidence>
<dbReference type="PRINTS" id="PR00364">
    <property type="entry name" value="DISEASERSIST"/>
</dbReference>
<dbReference type="SUPFAM" id="SSF52540">
    <property type="entry name" value="P-loop containing nucleoside triphosphate hydrolases"/>
    <property type="match status" value="2"/>
</dbReference>
<keyword evidence="3" id="KW-0677">Repeat</keyword>
<dbReference type="GO" id="GO:0002758">
    <property type="term" value="P:innate immune response-activating signaling pathway"/>
    <property type="evidence" value="ECO:0007669"/>
    <property type="project" value="UniProtKB-ARBA"/>
</dbReference>
<feature type="domain" description="NB-ARC" evidence="8">
    <location>
        <begin position="173"/>
        <end position="359"/>
    </location>
</feature>
<dbReference type="InterPro" id="IPR038005">
    <property type="entry name" value="RX-like_CC"/>
</dbReference>
<evidence type="ECO:0000256" key="3">
    <source>
        <dbReference type="ARBA" id="ARBA00022737"/>
    </source>
</evidence>
<name>A0A0D3H065_9ORYZ</name>
<evidence type="ECO:0000256" key="5">
    <source>
        <dbReference type="ARBA" id="ARBA00022821"/>
    </source>
</evidence>
<dbReference type="SUPFAM" id="SSF52058">
    <property type="entry name" value="L domain-like"/>
    <property type="match status" value="1"/>
</dbReference>
<comment type="similarity">
    <text evidence="1">Belongs to the disease resistance NB-LRR family.</text>
</comment>
<reference evidence="12" key="1">
    <citation type="journal article" date="2009" name="Rice">
        <title>De Novo Next Generation Sequencing of Plant Genomes.</title>
        <authorList>
            <person name="Rounsley S."/>
            <person name="Marri P.R."/>
            <person name="Yu Y."/>
            <person name="He R."/>
            <person name="Sisneros N."/>
            <person name="Goicoechea J.L."/>
            <person name="Lee S.J."/>
            <person name="Angelova A."/>
            <person name="Kudrna D."/>
            <person name="Luo M."/>
            <person name="Affourtit J."/>
            <person name="Desany B."/>
            <person name="Knight J."/>
            <person name="Niazi F."/>
            <person name="Egholm M."/>
            <person name="Wing R.A."/>
        </authorList>
    </citation>
    <scope>NUCLEOTIDE SEQUENCE [LARGE SCALE GENOMIC DNA]</scope>
    <source>
        <strain evidence="12">cv. IRGC 105608</strain>
    </source>
</reference>
<evidence type="ECO:0000259" key="8">
    <source>
        <dbReference type="Pfam" id="PF00931"/>
    </source>
</evidence>
<evidence type="ECO:0000259" key="11">
    <source>
        <dbReference type="Pfam" id="PF23598"/>
    </source>
</evidence>
<dbReference type="Gene3D" id="3.40.50.300">
    <property type="entry name" value="P-loop containing nucleotide triphosphate hydrolases"/>
    <property type="match status" value="2"/>
</dbReference>
<feature type="domain" description="Disease resistance N-terminal" evidence="9">
    <location>
        <begin position="523"/>
        <end position="607"/>
    </location>
</feature>
<dbReference type="Gene3D" id="1.10.8.430">
    <property type="entry name" value="Helical domain of apoptotic protease-activating factors"/>
    <property type="match status" value="2"/>
</dbReference>
<dbReference type="InterPro" id="IPR042197">
    <property type="entry name" value="Apaf_helical"/>
</dbReference>
<evidence type="ECO:0000259" key="10">
    <source>
        <dbReference type="Pfam" id="PF23559"/>
    </source>
</evidence>
<proteinExistence type="inferred from homology"/>
<dbReference type="eggNOG" id="KOG4658">
    <property type="taxonomic scope" value="Eukaryota"/>
</dbReference>
<dbReference type="Proteomes" id="UP000026960">
    <property type="component" value="Chromosome 8"/>
</dbReference>
<dbReference type="HOGENOM" id="CLU_000837_21_3_1"/>
<dbReference type="FunFam" id="1.10.10.10:FF:000322">
    <property type="entry name" value="Probable disease resistance protein At1g63360"/>
    <property type="match status" value="2"/>
</dbReference>
<keyword evidence="6" id="KW-0175">Coiled coil</keyword>
<dbReference type="InterPro" id="IPR032675">
    <property type="entry name" value="LRR_dom_sf"/>
</dbReference>
<feature type="domain" description="NB-ARC" evidence="8">
    <location>
        <begin position="682"/>
        <end position="868"/>
    </location>
</feature>
<evidence type="ECO:0000256" key="6">
    <source>
        <dbReference type="ARBA" id="ARBA00023054"/>
    </source>
</evidence>
<dbReference type="PaxDb" id="65489-OBART08G14450.1"/>
<keyword evidence="2" id="KW-0433">Leucine-rich repeat</keyword>
<dbReference type="GO" id="GO:0043531">
    <property type="term" value="F:ADP binding"/>
    <property type="evidence" value="ECO:0007669"/>
    <property type="project" value="InterPro"/>
</dbReference>
<organism evidence="12">
    <name type="scientific">Oryza barthii</name>
    <dbReference type="NCBI Taxonomy" id="65489"/>
    <lineage>
        <taxon>Eukaryota</taxon>
        <taxon>Viridiplantae</taxon>
        <taxon>Streptophyta</taxon>
        <taxon>Embryophyta</taxon>
        <taxon>Tracheophyta</taxon>
        <taxon>Spermatophyta</taxon>
        <taxon>Magnoliopsida</taxon>
        <taxon>Liliopsida</taxon>
        <taxon>Poales</taxon>
        <taxon>Poaceae</taxon>
        <taxon>BOP clade</taxon>
        <taxon>Oryzoideae</taxon>
        <taxon>Oryzeae</taxon>
        <taxon>Oryzinae</taxon>
        <taxon>Oryza</taxon>
    </lineage>
</organism>
<feature type="region of interest" description="Disordered" evidence="7">
    <location>
        <begin position="1456"/>
        <end position="1475"/>
    </location>
</feature>
<feature type="domain" description="Disease resistance protein winged helix" evidence="10">
    <location>
        <begin position="445"/>
        <end position="489"/>
    </location>
</feature>
<dbReference type="STRING" id="65489.A0A0D3H065"/>
<keyword evidence="4" id="KW-0547">Nucleotide-binding</keyword>
<keyword evidence="5" id="KW-0611">Plant defense</keyword>
<protein>
    <submittedName>
        <fullName evidence="12">Uncharacterized protein</fullName>
    </submittedName>
</protein>
<evidence type="ECO:0000259" key="9">
    <source>
        <dbReference type="Pfam" id="PF18052"/>
    </source>
</evidence>